<accession>A0A0D2PCZ1</accession>
<evidence type="ECO:0000313" key="2">
    <source>
        <dbReference type="EMBL" id="KJA18115.1"/>
    </source>
</evidence>
<feature type="compositionally biased region" description="Low complexity" evidence="1">
    <location>
        <begin position="45"/>
        <end position="54"/>
    </location>
</feature>
<reference evidence="3" key="1">
    <citation type="submission" date="2014-04" db="EMBL/GenBank/DDBJ databases">
        <title>Evolutionary Origins and Diversification of the Mycorrhizal Mutualists.</title>
        <authorList>
            <consortium name="DOE Joint Genome Institute"/>
            <consortium name="Mycorrhizal Genomics Consortium"/>
            <person name="Kohler A."/>
            <person name="Kuo A."/>
            <person name="Nagy L.G."/>
            <person name="Floudas D."/>
            <person name="Copeland A."/>
            <person name="Barry K.W."/>
            <person name="Cichocki N."/>
            <person name="Veneault-Fourrey C."/>
            <person name="LaButti K."/>
            <person name="Lindquist E.A."/>
            <person name="Lipzen A."/>
            <person name="Lundell T."/>
            <person name="Morin E."/>
            <person name="Murat C."/>
            <person name="Riley R."/>
            <person name="Ohm R."/>
            <person name="Sun H."/>
            <person name="Tunlid A."/>
            <person name="Henrissat B."/>
            <person name="Grigoriev I.V."/>
            <person name="Hibbett D.S."/>
            <person name="Martin F."/>
        </authorList>
    </citation>
    <scope>NUCLEOTIDE SEQUENCE [LARGE SCALE GENOMIC DNA]</scope>
    <source>
        <strain evidence="3">FD-334 SS-4</strain>
    </source>
</reference>
<feature type="compositionally biased region" description="Basic and acidic residues" evidence="1">
    <location>
        <begin position="18"/>
        <end position="27"/>
    </location>
</feature>
<sequence>MESPLEAFGVETLNKAQQSHDWDKPPPSDDYDTGVGPPTHPEFESTSTSASDCSSSSYQTFFTAQSSIEDIPDPTSGALDTIVFDWDLAPMPPPSEEGSIDKIVDPCFHFSIPIPHALITERTSPLTSHIVEMTDTASHYYNAINVAHTEINSVSNLSAERLAEYFCVVSDLKNAVVLRRAAVLAELGRCAEFMSLLLSFYDQDDAMLQEIHPAKVRYTSRHVSRQHARMDYTYVPRTVGIVRHGLSAARKGNVLTPEVSLLWAHVQQYCGTTVLRSLQKATQAAAPGGGALETAV</sequence>
<evidence type="ECO:0000313" key="3">
    <source>
        <dbReference type="Proteomes" id="UP000054270"/>
    </source>
</evidence>
<organism evidence="2 3">
    <name type="scientific">Hypholoma sublateritium (strain FD-334 SS-4)</name>
    <dbReference type="NCBI Taxonomy" id="945553"/>
    <lineage>
        <taxon>Eukaryota</taxon>
        <taxon>Fungi</taxon>
        <taxon>Dikarya</taxon>
        <taxon>Basidiomycota</taxon>
        <taxon>Agaricomycotina</taxon>
        <taxon>Agaricomycetes</taxon>
        <taxon>Agaricomycetidae</taxon>
        <taxon>Agaricales</taxon>
        <taxon>Agaricineae</taxon>
        <taxon>Strophariaceae</taxon>
        <taxon>Hypholoma</taxon>
    </lineage>
</organism>
<evidence type="ECO:0000256" key="1">
    <source>
        <dbReference type="SAM" id="MobiDB-lite"/>
    </source>
</evidence>
<name>A0A0D2PCZ1_HYPSF</name>
<dbReference type="AlphaFoldDB" id="A0A0D2PCZ1"/>
<feature type="region of interest" description="Disordered" evidence="1">
    <location>
        <begin position="1"/>
        <end position="54"/>
    </location>
</feature>
<protein>
    <submittedName>
        <fullName evidence="2">Uncharacterized protein</fullName>
    </submittedName>
</protein>
<dbReference type="Proteomes" id="UP000054270">
    <property type="component" value="Unassembled WGS sequence"/>
</dbReference>
<proteinExistence type="predicted"/>
<gene>
    <name evidence="2" type="ORF">HYPSUDRAFT_205613</name>
</gene>
<keyword evidence="3" id="KW-1185">Reference proteome</keyword>
<dbReference type="EMBL" id="KN817593">
    <property type="protein sequence ID" value="KJA18115.1"/>
    <property type="molecule type" value="Genomic_DNA"/>
</dbReference>